<evidence type="ECO:0000256" key="5">
    <source>
        <dbReference type="ARBA" id="ARBA00022833"/>
    </source>
</evidence>
<accession>N0BIS6</accession>
<evidence type="ECO:0000256" key="4">
    <source>
        <dbReference type="ARBA" id="ARBA00022801"/>
    </source>
</evidence>
<comment type="cofactor">
    <cofactor evidence="1">
        <name>Zn(2+)</name>
        <dbReference type="ChEBI" id="CHEBI:29105"/>
    </cofactor>
</comment>
<evidence type="ECO:0000259" key="9">
    <source>
        <dbReference type="Pfam" id="PF01551"/>
    </source>
</evidence>
<dbReference type="InterPro" id="IPR011055">
    <property type="entry name" value="Dup_hybrid_motif"/>
</dbReference>
<keyword evidence="4" id="KW-0378">Hydrolase</keyword>
<dbReference type="Gene3D" id="2.70.70.10">
    <property type="entry name" value="Glucose Permease (Domain IIA)"/>
    <property type="match status" value="1"/>
</dbReference>
<dbReference type="CDD" id="cd12797">
    <property type="entry name" value="M23_peptidase"/>
    <property type="match status" value="1"/>
</dbReference>
<dbReference type="Proteomes" id="UP000005952">
    <property type="component" value="Chromosome"/>
</dbReference>
<feature type="compositionally biased region" description="Polar residues" evidence="7">
    <location>
        <begin position="278"/>
        <end position="303"/>
    </location>
</feature>
<evidence type="ECO:0000256" key="6">
    <source>
        <dbReference type="ARBA" id="ARBA00023049"/>
    </source>
</evidence>
<dbReference type="InterPro" id="IPR016047">
    <property type="entry name" value="M23ase_b-sheet_dom"/>
</dbReference>
<keyword evidence="8" id="KW-0472">Membrane</keyword>
<dbReference type="eggNOG" id="COG0739">
    <property type="taxonomic scope" value="Bacteria"/>
</dbReference>
<feature type="domain" description="M23ase beta-sheet core" evidence="9">
    <location>
        <begin position="563"/>
        <end position="659"/>
    </location>
</feature>
<dbReference type="AlphaFoldDB" id="N0BIS6"/>
<keyword evidence="5" id="KW-0862">Zinc</keyword>
<keyword evidence="11" id="KW-1185">Reference proteome</keyword>
<evidence type="ECO:0000256" key="3">
    <source>
        <dbReference type="ARBA" id="ARBA00022723"/>
    </source>
</evidence>
<evidence type="ECO:0000313" key="10">
    <source>
        <dbReference type="EMBL" id="AGK60020.1"/>
    </source>
</evidence>
<gene>
    <name evidence="10" type="ORF">HYPDE_41763</name>
</gene>
<dbReference type="GO" id="GO:0046872">
    <property type="term" value="F:metal ion binding"/>
    <property type="evidence" value="ECO:0007669"/>
    <property type="project" value="UniProtKB-KW"/>
</dbReference>
<dbReference type="PANTHER" id="PTHR21666">
    <property type="entry name" value="PEPTIDASE-RELATED"/>
    <property type="match status" value="1"/>
</dbReference>
<keyword evidence="6" id="KW-0482">Metalloprotease</keyword>
<dbReference type="SUPFAM" id="SSF51261">
    <property type="entry name" value="Duplicated hybrid motif"/>
    <property type="match status" value="1"/>
</dbReference>
<dbReference type="STRING" id="670307.HYPDE_41763"/>
<evidence type="ECO:0000256" key="1">
    <source>
        <dbReference type="ARBA" id="ARBA00001947"/>
    </source>
</evidence>
<proteinExistence type="predicted"/>
<dbReference type="HOGENOM" id="CLU_026846_2_0_5"/>
<dbReference type="EMBL" id="CP005587">
    <property type="protein sequence ID" value="AGK60020.1"/>
    <property type="molecule type" value="Genomic_DNA"/>
</dbReference>
<keyword evidence="3" id="KW-0479">Metal-binding</keyword>
<dbReference type="GO" id="GO:0004222">
    <property type="term" value="F:metalloendopeptidase activity"/>
    <property type="evidence" value="ECO:0007669"/>
    <property type="project" value="TreeGrafter"/>
</dbReference>
<dbReference type="InterPro" id="IPR050570">
    <property type="entry name" value="Cell_wall_metabolism_enzyme"/>
</dbReference>
<dbReference type="Gene3D" id="3.10.450.350">
    <property type="match status" value="1"/>
</dbReference>
<keyword evidence="8" id="KW-0812">Transmembrane</keyword>
<dbReference type="PANTHER" id="PTHR21666:SF288">
    <property type="entry name" value="CELL DIVISION PROTEIN YTFB"/>
    <property type="match status" value="1"/>
</dbReference>
<feature type="transmembrane region" description="Helical" evidence="8">
    <location>
        <begin position="63"/>
        <end position="83"/>
    </location>
</feature>
<evidence type="ECO:0000256" key="8">
    <source>
        <dbReference type="SAM" id="Phobius"/>
    </source>
</evidence>
<evidence type="ECO:0000256" key="7">
    <source>
        <dbReference type="SAM" id="MobiDB-lite"/>
    </source>
</evidence>
<name>N0BIS6_9HYPH</name>
<protein>
    <submittedName>
        <fullName evidence="10">Peptidase M23</fullName>
    </submittedName>
</protein>
<evidence type="ECO:0000256" key="2">
    <source>
        <dbReference type="ARBA" id="ARBA00022670"/>
    </source>
</evidence>
<keyword evidence="8" id="KW-1133">Transmembrane helix</keyword>
<keyword evidence="2" id="KW-0645">Protease</keyword>
<organism evidence="10 11">
    <name type="scientific">Hyphomicrobium denitrificans 1NES1</name>
    <dbReference type="NCBI Taxonomy" id="670307"/>
    <lineage>
        <taxon>Bacteria</taxon>
        <taxon>Pseudomonadati</taxon>
        <taxon>Pseudomonadota</taxon>
        <taxon>Alphaproteobacteria</taxon>
        <taxon>Hyphomicrobiales</taxon>
        <taxon>Hyphomicrobiaceae</taxon>
        <taxon>Hyphomicrobium</taxon>
    </lineage>
</organism>
<reference evidence="10 11" key="1">
    <citation type="journal article" date="2013" name="Genome Announc.">
        <title>Genome sequences for three denitrifying bacterial strains isolated from a uranium- and nitrate-contaminated subsurface environment.</title>
        <authorList>
            <person name="Venkatramanan R."/>
            <person name="Prakash O."/>
            <person name="Woyke T."/>
            <person name="Chain P."/>
            <person name="Goodwin L.A."/>
            <person name="Watson D."/>
            <person name="Brooks S."/>
            <person name="Kostka J.E."/>
            <person name="Green S.J."/>
        </authorList>
    </citation>
    <scope>NUCLEOTIDE SEQUENCE [LARGE SCALE GENOMIC DNA]</scope>
    <source>
        <strain evidence="10 11">1NES1</strain>
    </source>
</reference>
<evidence type="ECO:0000313" key="11">
    <source>
        <dbReference type="Proteomes" id="UP000005952"/>
    </source>
</evidence>
<dbReference type="KEGG" id="hdt:HYPDE_41763"/>
<dbReference type="GO" id="GO:0006508">
    <property type="term" value="P:proteolysis"/>
    <property type="evidence" value="ECO:0007669"/>
    <property type="project" value="UniProtKB-KW"/>
</dbReference>
<feature type="region of interest" description="Disordered" evidence="7">
    <location>
        <begin position="250"/>
        <end position="317"/>
    </location>
</feature>
<dbReference type="Pfam" id="PF01551">
    <property type="entry name" value="Peptidase_M23"/>
    <property type="match status" value="1"/>
</dbReference>
<sequence>MGGLLRVLQRRRKESDATERAFALEDDTRLLPTNAYAGRGGSFFKHIYEQENPEPRAGGRFRWILSTCLAATIGAIAILIVVYGSSDSDVATDGLLPALKSIGEGALAPQITLTPKNAGGLKWIMPKADRLQLTTGALSTRYIIHESTKSRRDSREYVRQKPYARIVARLAPVAASGPADGKVIPTFNPFKLYGSGKPADTDEDADASAGSGLSRADVSVKVVELLGGILPEEDGQELDTQEVQDIVERSADGTSPGNAGPADGSGDPLDGVAGATGPNDQAMASNPWQPAASTTDRLNTTDIYKTPDPADDSSDDIEGGEVIVVKVGPKDTLAKILAKAGAPEWDVHSMIEAGHAIFPENALVPGQEVRITLVPSLSDPNKKEPARYSIFSDGHDHLVTVSRSAAGEFVGSSQPPFDAELSQIAKNDGGDPQNASLYAAVYNAGLMQGLPPDTITQILRINAFDTDFRRRVRPGDTLEMFFDMKDDQSTEGNPGELLYTAISSGGSLYKFYRFRSADGVVDFYDADGNNSKKFLMRKPVRGDDVRLTSGFGVRFHPLLNSRKMHTGVDWACATGTPIIAAGNGTIEEVGRKGYYGNYIRIRHANGYQTAYGHMSRFADVHPGMKVRQGQIIGYVGSTGLSSGPHVHFEVLVNSRFVDPMSIQVPHERKLEGKDLAEFEKERARIDELMHRAPVMTANK</sequence>